<proteinExistence type="predicted"/>
<dbReference type="EMBL" id="JAUEPR010000019">
    <property type="protein sequence ID" value="KAK0476650.1"/>
    <property type="molecule type" value="Genomic_DNA"/>
</dbReference>
<dbReference type="InterPro" id="IPR044034">
    <property type="entry name" value="NAC-like_UBA"/>
</dbReference>
<dbReference type="CDD" id="cd14361">
    <property type="entry name" value="UBA_HYPK"/>
    <property type="match status" value="1"/>
</dbReference>
<dbReference type="InterPro" id="IPR038922">
    <property type="entry name" value="HYPK_UBA"/>
</dbReference>
<sequence>MSRTNGRPEPEVIMNYVDGFSYSKGKMDEAFRPGGILEKGPVKPVKDSSVTAIKKDDIDIIVNEFELTRAQAEKETAGNNKSAIPPDIEAVAQLMHNLKDMNNRLKGIYVSLEAHTEKSATLGPVIKAGEENSVAERIEKRVEQELEKQIPQSLRNQTNEHARQMADIKIHLPQLGGSTYKRDLDSQGEITTADTSAWDVTVAVIPYQCRCMSRNGFPGLTGQHRGKH</sequence>
<comment type="caution">
    <text evidence="2">The sequence shown here is derived from an EMBL/GenBank/DDBJ whole genome shotgun (WGS) entry which is preliminary data.</text>
</comment>
<organism evidence="2 3">
    <name type="scientific">Armillaria novae-zelandiae</name>
    <dbReference type="NCBI Taxonomy" id="153914"/>
    <lineage>
        <taxon>Eukaryota</taxon>
        <taxon>Fungi</taxon>
        <taxon>Dikarya</taxon>
        <taxon>Basidiomycota</taxon>
        <taxon>Agaricomycotina</taxon>
        <taxon>Agaricomycetes</taxon>
        <taxon>Agaricomycetidae</taxon>
        <taxon>Agaricales</taxon>
        <taxon>Marasmiineae</taxon>
        <taxon>Physalacriaceae</taxon>
        <taxon>Armillaria</taxon>
    </lineage>
</organism>
<name>A0AA39P315_9AGAR</name>
<keyword evidence="3" id="KW-1185">Reference proteome</keyword>
<evidence type="ECO:0000313" key="3">
    <source>
        <dbReference type="Proteomes" id="UP001175227"/>
    </source>
</evidence>
<feature type="domain" description="Nascent polypeptide-associated complex subunit alpha-like UBA" evidence="1">
    <location>
        <begin position="52"/>
        <end position="74"/>
    </location>
</feature>
<evidence type="ECO:0000259" key="1">
    <source>
        <dbReference type="Pfam" id="PF19026"/>
    </source>
</evidence>
<reference evidence="2" key="1">
    <citation type="submission" date="2023-06" db="EMBL/GenBank/DDBJ databases">
        <authorList>
            <consortium name="Lawrence Berkeley National Laboratory"/>
            <person name="Ahrendt S."/>
            <person name="Sahu N."/>
            <person name="Indic B."/>
            <person name="Wong-Bajracharya J."/>
            <person name="Merenyi Z."/>
            <person name="Ke H.-M."/>
            <person name="Monk M."/>
            <person name="Kocsube S."/>
            <person name="Drula E."/>
            <person name="Lipzen A."/>
            <person name="Balint B."/>
            <person name="Henrissat B."/>
            <person name="Andreopoulos B."/>
            <person name="Martin F.M."/>
            <person name="Harder C.B."/>
            <person name="Rigling D."/>
            <person name="Ford K.L."/>
            <person name="Foster G.D."/>
            <person name="Pangilinan J."/>
            <person name="Papanicolaou A."/>
            <person name="Barry K."/>
            <person name="LaButti K."/>
            <person name="Viragh M."/>
            <person name="Koriabine M."/>
            <person name="Yan M."/>
            <person name="Riley R."/>
            <person name="Champramary S."/>
            <person name="Plett K.L."/>
            <person name="Tsai I.J."/>
            <person name="Slot J."/>
            <person name="Sipos G."/>
            <person name="Plett J."/>
            <person name="Nagy L.G."/>
            <person name="Grigoriev I.V."/>
        </authorList>
    </citation>
    <scope>NUCLEOTIDE SEQUENCE</scope>
    <source>
        <strain evidence="2">ICMP 16352</strain>
    </source>
</reference>
<dbReference type="Proteomes" id="UP001175227">
    <property type="component" value="Unassembled WGS sequence"/>
</dbReference>
<accession>A0AA39P315</accession>
<evidence type="ECO:0000313" key="2">
    <source>
        <dbReference type="EMBL" id="KAK0476650.1"/>
    </source>
</evidence>
<dbReference type="Pfam" id="PF19026">
    <property type="entry name" value="UBA_HYPK"/>
    <property type="match status" value="1"/>
</dbReference>
<gene>
    <name evidence="2" type="ORF">IW261DRAFT_1566727</name>
</gene>
<dbReference type="AlphaFoldDB" id="A0AA39P315"/>
<protein>
    <recommendedName>
        <fullName evidence="1">Nascent polypeptide-associated complex subunit alpha-like UBA domain-containing protein</fullName>
    </recommendedName>
</protein>